<feature type="transmembrane region" description="Helical" evidence="1">
    <location>
        <begin position="73"/>
        <end position="94"/>
    </location>
</feature>
<reference evidence="2" key="1">
    <citation type="submission" date="2022-05" db="EMBL/GenBank/DDBJ databases">
        <authorList>
            <person name="Tuo L."/>
        </authorList>
    </citation>
    <scope>NUCLEOTIDE SEQUENCE</scope>
    <source>
        <strain evidence="2">BSK12Z-4</strain>
    </source>
</reference>
<dbReference type="RefSeq" id="WP_250828440.1">
    <property type="nucleotide sequence ID" value="NZ_JAMOIL010000030.1"/>
</dbReference>
<keyword evidence="1" id="KW-0812">Transmembrane</keyword>
<accession>A0A9X2IGM6</accession>
<keyword evidence="1" id="KW-0472">Membrane</keyword>
<gene>
    <name evidence="2" type="ORF">M8330_17945</name>
</gene>
<evidence type="ECO:0000256" key="1">
    <source>
        <dbReference type="SAM" id="Phobius"/>
    </source>
</evidence>
<name>A0A9X2IGM6_9ACTN</name>
<evidence type="ECO:0000313" key="3">
    <source>
        <dbReference type="Proteomes" id="UP001139485"/>
    </source>
</evidence>
<keyword evidence="3" id="KW-1185">Reference proteome</keyword>
<keyword evidence="1" id="KW-1133">Transmembrane helix</keyword>
<proteinExistence type="predicted"/>
<feature type="transmembrane region" description="Helical" evidence="1">
    <location>
        <begin position="100"/>
        <end position="120"/>
    </location>
</feature>
<protein>
    <submittedName>
        <fullName evidence="2">Uncharacterized protein</fullName>
    </submittedName>
</protein>
<dbReference type="AlphaFoldDB" id="A0A9X2IGM6"/>
<dbReference type="EMBL" id="JAMOIL010000030">
    <property type="protein sequence ID" value="MCM0622178.1"/>
    <property type="molecule type" value="Genomic_DNA"/>
</dbReference>
<comment type="caution">
    <text evidence="2">The sequence shown here is derived from an EMBL/GenBank/DDBJ whole genome shotgun (WGS) entry which is preliminary data.</text>
</comment>
<feature type="transmembrane region" description="Helical" evidence="1">
    <location>
        <begin position="38"/>
        <end position="61"/>
    </location>
</feature>
<sequence>MPTYTLAVLLTAWRWLVRFAGASALLTGTLMIANGSSGLGLAVFGAAGFLPYWAWGSWSVLGGALTIIGRTRIIGLWTCTAWWAIWGTILVIGAAMTNTVWYVAGVYLLPTAVLTLLVITEHELRRGARRATRPASA</sequence>
<dbReference type="Proteomes" id="UP001139485">
    <property type="component" value="Unassembled WGS sequence"/>
</dbReference>
<organism evidence="2 3">
    <name type="scientific">Nocardioides bruguierae</name>
    <dbReference type="NCBI Taxonomy" id="2945102"/>
    <lineage>
        <taxon>Bacteria</taxon>
        <taxon>Bacillati</taxon>
        <taxon>Actinomycetota</taxon>
        <taxon>Actinomycetes</taxon>
        <taxon>Propionibacteriales</taxon>
        <taxon>Nocardioidaceae</taxon>
        <taxon>Nocardioides</taxon>
    </lineage>
</organism>
<evidence type="ECO:0000313" key="2">
    <source>
        <dbReference type="EMBL" id="MCM0622178.1"/>
    </source>
</evidence>